<feature type="compositionally biased region" description="Low complexity" evidence="10">
    <location>
        <begin position="1170"/>
        <end position="1181"/>
    </location>
</feature>
<dbReference type="PROSITE" id="PS00028">
    <property type="entry name" value="ZINC_FINGER_C2H2_1"/>
    <property type="match status" value="1"/>
</dbReference>
<dbReference type="PROSITE" id="PS51182">
    <property type="entry name" value="C2_TENSIN"/>
    <property type="match status" value="1"/>
</dbReference>
<feature type="domain" description="C2 tensin-type" evidence="15">
    <location>
        <begin position="324"/>
        <end position="446"/>
    </location>
</feature>
<dbReference type="PANTHER" id="PTHR45734">
    <property type="entry name" value="TENSIN"/>
    <property type="match status" value="1"/>
</dbReference>
<dbReference type="SUPFAM" id="SSF55550">
    <property type="entry name" value="SH2 domain"/>
    <property type="match status" value="1"/>
</dbReference>
<dbReference type="Pfam" id="PF08416">
    <property type="entry name" value="PTB"/>
    <property type="match status" value="1"/>
</dbReference>
<evidence type="ECO:0000256" key="5">
    <source>
        <dbReference type="ARBA" id="ARBA00022833"/>
    </source>
</evidence>
<dbReference type="SUPFAM" id="SSF50729">
    <property type="entry name" value="PH domain-like"/>
    <property type="match status" value="1"/>
</dbReference>
<protein>
    <submittedName>
        <fullName evidence="17">Tensin-1 isoform X3</fullName>
    </submittedName>
</protein>
<organism evidence="16 17">
    <name type="scientific">Hydra vulgaris</name>
    <name type="common">Hydra</name>
    <name type="synonym">Hydra attenuata</name>
    <dbReference type="NCBI Taxonomy" id="6087"/>
    <lineage>
        <taxon>Eukaryota</taxon>
        <taxon>Metazoa</taxon>
        <taxon>Cnidaria</taxon>
        <taxon>Hydrozoa</taxon>
        <taxon>Hydroidolina</taxon>
        <taxon>Anthoathecata</taxon>
        <taxon>Aplanulata</taxon>
        <taxon>Hydridae</taxon>
        <taxon>Hydra</taxon>
    </lineage>
</organism>
<evidence type="ECO:0000256" key="8">
    <source>
        <dbReference type="PROSITE-ProRule" id="PRU00042"/>
    </source>
</evidence>
<dbReference type="PANTHER" id="PTHR45734:SF10">
    <property type="entry name" value="BLISTERY, ISOFORM A"/>
    <property type="match status" value="1"/>
</dbReference>
<evidence type="ECO:0000256" key="6">
    <source>
        <dbReference type="ARBA" id="ARBA00022949"/>
    </source>
</evidence>
<feature type="compositionally biased region" description="Low complexity" evidence="10">
    <location>
        <begin position="593"/>
        <end position="613"/>
    </location>
</feature>
<keyword evidence="5" id="KW-0862">Zinc</keyword>
<evidence type="ECO:0000259" key="14">
    <source>
        <dbReference type="PROSITE" id="PS51181"/>
    </source>
</evidence>
<evidence type="ECO:0000313" key="17">
    <source>
        <dbReference type="RefSeq" id="XP_065655551.1"/>
    </source>
</evidence>
<evidence type="ECO:0000256" key="4">
    <source>
        <dbReference type="ARBA" id="ARBA00022723"/>
    </source>
</evidence>
<comment type="subcellular location">
    <subcellularLocation>
        <location evidence="1">Cell junction</location>
    </subcellularLocation>
</comment>
<evidence type="ECO:0000256" key="10">
    <source>
        <dbReference type="SAM" id="MobiDB-lite"/>
    </source>
</evidence>
<dbReference type="CDD" id="cd01213">
    <property type="entry name" value="PTB_tensin"/>
    <property type="match status" value="1"/>
</dbReference>
<dbReference type="InterPro" id="IPR000980">
    <property type="entry name" value="SH2"/>
</dbReference>
<dbReference type="InterPro" id="IPR013087">
    <property type="entry name" value="Znf_C2H2_type"/>
</dbReference>
<dbReference type="SUPFAM" id="SSF52799">
    <property type="entry name" value="(Phosphotyrosine protein) phosphatases II"/>
    <property type="match status" value="1"/>
</dbReference>
<dbReference type="SMART" id="SM00462">
    <property type="entry name" value="PTB"/>
    <property type="match status" value="1"/>
</dbReference>
<feature type="domain" description="Phosphatase tensin-type" evidence="14">
    <location>
        <begin position="145"/>
        <end position="319"/>
    </location>
</feature>
<feature type="domain" description="Phorbol-ester/DAG-type" evidence="12">
    <location>
        <begin position="65"/>
        <end position="114"/>
    </location>
</feature>
<keyword evidence="6" id="KW-0965">Cell junction</keyword>
<proteinExistence type="inferred from homology"/>
<dbReference type="Gene3D" id="3.90.190.10">
    <property type="entry name" value="Protein tyrosine phosphatase superfamily"/>
    <property type="match status" value="1"/>
</dbReference>
<dbReference type="InterPro" id="IPR029023">
    <property type="entry name" value="Tensin_phosphatase"/>
</dbReference>
<feature type="compositionally biased region" description="Polar residues" evidence="10">
    <location>
        <begin position="583"/>
        <end position="592"/>
    </location>
</feature>
<dbReference type="InterPro" id="IPR046349">
    <property type="entry name" value="C1-like_sf"/>
</dbReference>
<reference evidence="17" key="1">
    <citation type="submission" date="2025-08" db="UniProtKB">
        <authorList>
            <consortium name="RefSeq"/>
        </authorList>
    </citation>
    <scope>IDENTIFICATION</scope>
</reference>
<evidence type="ECO:0000256" key="1">
    <source>
        <dbReference type="ARBA" id="ARBA00004282"/>
    </source>
</evidence>
<feature type="compositionally biased region" description="Polar residues" evidence="10">
    <location>
        <begin position="880"/>
        <end position="895"/>
    </location>
</feature>
<dbReference type="PROSITE" id="PS51181">
    <property type="entry name" value="PPASE_TENSIN"/>
    <property type="match status" value="1"/>
</dbReference>
<dbReference type="InterPro" id="IPR013625">
    <property type="entry name" value="PTB"/>
</dbReference>
<dbReference type="SMART" id="SM00109">
    <property type="entry name" value="C1"/>
    <property type="match status" value="1"/>
</dbReference>
<evidence type="ECO:0000256" key="9">
    <source>
        <dbReference type="PROSITE-ProRule" id="PRU00191"/>
    </source>
</evidence>
<sequence length="1504" mass="169356">MTTPILPGYLCPECIVRFPYAEKLEEHWKIFHNLSVNDKPRSYPSLRYAAKHNGKNASSNKSSQIHNFKTRPVNKYAPQVCHLCRKMVWNCTKVCSGCNFTCHVECQPMVLKHCLTLEMNTTKNQTQVCKPHIMLNSSSEALSSKEIACNDCELDLTYITDQLIALTFPSNSFEKLYKSGLIDVLALLRKKHCDQYRIINVSERRYDLLQLHSEKQVLDFGWPDHLAPPLDKLTKIIQHMHGWMQLNKKNVAIIHCKGGKSRIGLIVAAYIQFSKNVPSAQIAFEWFALGRFYDAKLDGTLQPSQKRYVKYFGMLFEKKLKIKNRILHLNAIIIHGTPCFNEGLTFQFCLKIYQGYQLIHTTSTHNISSDSKHVCFLIQNTKVQGDVMIKCIQKDASINTLIFRVQFHTDAVDNCVSLFGKYDLDEAFSDAKFPDSCCVELVFSPSEKDEGDHNKERSSRCCVQRQINKPSNDQNSLKLTNYSLPVRSGMDNEETSLGIINELDLLLRELASSKAKSDKNVKENQCNDPCEGSYEIKTAPIYNKGKCSLKSSSKLHLPSKFQMSFSKNGDALNLESPSSAFNKIYRNSNNNQPENSSLNWNSNNNEPKSSSLNKNSFQEIEGKKCEIEVCEPYLLFGNSLEEKEKNEILPDTVAKRVDVLRNVFYADKEYIKKIDATVSGFDSEREVIGKVTQCNSQPFIVGSCNTKINADSCNTNGNLGSADRISAAKISYNQTLNYLSEDSNSLISNMCNGNTYYDPNSNKENDKRDSDNTDICDSYGAILDDALRSDIESFKSESFPCTDSAYGESMRSSSSSPVLSPLSNEEDAVLNQPFTHGRESPIELQDDSFWIQTDSAMKHFPEKSIEKFVSDTRNYATDTRNYAIDDQSSTEGNLKNTDRSKKESGTVSISKKQNSNNASLTIVEERIQPSYVSQEVASFNDEVFQHLIEFEKKMYETEPPKTLQRIPKSNAILKPLNIKNETMVNEYNQRNAMENNALDSSKISYFPNATINRTIENDRIKVTDLNENQRHYNTEQRGFVNTLEYNSDLCPKSPELYNAKQSDLNGTKQMLVNGTIKKNKLQFDSKSIFERTKEPSFDQSNSGDSSFESESGSSPKSSSSAVDSPKLPRFPRSISNLSGQQYLSGIKERKIDLPFHHSISADSAIGSECSFSPKSPDSPKFNTIRNRKYRGSGSSNSSTSSAELFLEVARNTSVKFEKDTKNLWYKPHISRDEAAELLRDKQPGSFIVRDSKSYLGAFGLAVKVDVLPINIIKQTGGDLSKLDMNNELVRHFLIEPCKKGVRLKGSTNEPAFPSLVALIYQHTLTKMALPITLVINEESDSVDGYNTHTSTITESQLLIKGAACNLVYLGIVNVESLTGDGAVQYSMNKIIAAGVNLKSTIVNIKVNQQGITLTDNNRKLFFRRHYPMEHVLHCGVDPKDRLFSLKAIVPNCDKEVRTFGIVVRKPAKPQENECLMCAELDPDQPASAVINFIHKTMRYSQGIA</sequence>
<feature type="region of interest" description="Disordered" evidence="10">
    <location>
        <begin position="1166"/>
        <end position="1199"/>
    </location>
</feature>
<feature type="domain" description="C2H2-type" evidence="13">
    <location>
        <begin position="9"/>
        <end position="40"/>
    </location>
</feature>
<evidence type="ECO:0000313" key="16">
    <source>
        <dbReference type="Proteomes" id="UP001652625"/>
    </source>
</evidence>
<feature type="region of interest" description="Disordered" evidence="10">
    <location>
        <begin position="1090"/>
        <end position="1134"/>
    </location>
</feature>
<dbReference type="RefSeq" id="XP_065655551.1">
    <property type="nucleotide sequence ID" value="XM_065799479.1"/>
</dbReference>
<evidence type="ECO:0000259" key="11">
    <source>
        <dbReference type="PROSITE" id="PS50001"/>
    </source>
</evidence>
<dbReference type="PROSITE" id="PS50001">
    <property type="entry name" value="SH2"/>
    <property type="match status" value="1"/>
</dbReference>
<keyword evidence="16" id="KW-1185">Reference proteome</keyword>
<dbReference type="InterPro" id="IPR029021">
    <property type="entry name" value="Prot-tyrosine_phosphatase-like"/>
</dbReference>
<dbReference type="InterPro" id="IPR036860">
    <property type="entry name" value="SH2_dom_sf"/>
</dbReference>
<dbReference type="InterPro" id="IPR006020">
    <property type="entry name" value="PTB/PI_dom"/>
</dbReference>
<dbReference type="SMART" id="SM01326">
    <property type="entry name" value="PTEN_C2"/>
    <property type="match status" value="1"/>
</dbReference>
<dbReference type="InterPro" id="IPR011993">
    <property type="entry name" value="PH-like_dom_sf"/>
</dbReference>
<evidence type="ECO:0000259" key="13">
    <source>
        <dbReference type="PROSITE" id="PS50157"/>
    </source>
</evidence>
<dbReference type="PROSITE" id="PS50081">
    <property type="entry name" value="ZF_DAG_PE_2"/>
    <property type="match status" value="1"/>
</dbReference>
<dbReference type="InterPro" id="IPR002219">
    <property type="entry name" value="PKC_DAG/PE"/>
</dbReference>
<dbReference type="SMART" id="SM00252">
    <property type="entry name" value="SH2"/>
    <property type="match status" value="1"/>
</dbReference>
<feature type="region of interest" description="Disordered" evidence="10">
    <location>
        <begin position="583"/>
        <end position="613"/>
    </location>
</feature>
<name>A0ABM4C1X1_HYDVU</name>
<evidence type="ECO:0000256" key="3">
    <source>
        <dbReference type="ARBA" id="ARBA00022553"/>
    </source>
</evidence>
<dbReference type="Proteomes" id="UP001652625">
    <property type="component" value="Chromosome 06"/>
</dbReference>
<dbReference type="InterPro" id="IPR033929">
    <property type="entry name" value="Tensin_PTB"/>
</dbReference>
<evidence type="ECO:0000259" key="15">
    <source>
        <dbReference type="PROSITE" id="PS51182"/>
    </source>
</evidence>
<feature type="region of interest" description="Disordered" evidence="10">
    <location>
        <begin position="880"/>
        <end position="912"/>
    </location>
</feature>
<dbReference type="Pfam" id="PF10409">
    <property type="entry name" value="PTEN_C2"/>
    <property type="match status" value="1"/>
</dbReference>
<feature type="compositionally biased region" description="Low complexity" evidence="10">
    <location>
        <begin position="1100"/>
        <end position="1125"/>
    </location>
</feature>
<dbReference type="Gene3D" id="3.30.505.10">
    <property type="entry name" value="SH2 domain"/>
    <property type="match status" value="1"/>
</dbReference>
<dbReference type="InterPro" id="IPR014020">
    <property type="entry name" value="Tensin_C2-dom"/>
</dbReference>
<dbReference type="Gene3D" id="2.30.29.30">
    <property type="entry name" value="Pleckstrin-homology domain (PH domain)/Phosphotyrosine-binding domain (PTB)"/>
    <property type="match status" value="1"/>
</dbReference>
<accession>A0ABM4C1X1</accession>
<comment type="similarity">
    <text evidence="2">Belongs to the PTEN phosphatase protein family.</text>
</comment>
<dbReference type="Pfam" id="PF00017">
    <property type="entry name" value="SH2"/>
    <property type="match status" value="1"/>
</dbReference>
<dbReference type="InterPro" id="IPR051484">
    <property type="entry name" value="Tensin_PTEN_phosphatase"/>
</dbReference>
<feature type="compositionally biased region" description="Low complexity" evidence="10">
    <location>
        <begin position="812"/>
        <end position="823"/>
    </location>
</feature>
<feature type="region of interest" description="Disordered" evidence="10">
    <location>
        <begin position="804"/>
        <end position="824"/>
    </location>
</feature>
<dbReference type="GeneID" id="100200048"/>
<dbReference type="SUPFAM" id="SSF49562">
    <property type="entry name" value="C2 domain (Calcium/lipid-binding domain, CaLB)"/>
    <property type="match status" value="1"/>
</dbReference>
<keyword evidence="7 9" id="KW-0727">SH2 domain</keyword>
<keyword evidence="3" id="KW-0597">Phosphoprotein</keyword>
<feature type="domain" description="SH2" evidence="11">
    <location>
        <begin position="1224"/>
        <end position="1323"/>
    </location>
</feature>
<keyword evidence="4" id="KW-0479">Metal-binding</keyword>
<evidence type="ECO:0000256" key="7">
    <source>
        <dbReference type="ARBA" id="ARBA00022999"/>
    </source>
</evidence>
<keyword evidence="8" id="KW-0863">Zinc-finger</keyword>
<dbReference type="CDD" id="cd20826">
    <property type="entry name" value="C1_TNS2-like"/>
    <property type="match status" value="1"/>
</dbReference>
<dbReference type="InterPro" id="IPR035892">
    <property type="entry name" value="C2_domain_sf"/>
</dbReference>
<evidence type="ECO:0000259" key="12">
    <source>
        <dbReference type="PROSITE" id="PS50081"/>
    </source>
</evidence>
<gene>
    <name evidence="17" type="primary">LOC100200048</name>
</gene>
<evidence type="ECO:0000256" key="2">
    <source>
        <dbReference type="ARBA" id="ARBA00007881"/>
    </source>
</evidence>
<dbReference type="SUPFAM" id="SSF57889">
    <property type="entry name" value="Cysteine-rich domain"/>
    <property type="match status" value="1"/>
</dbReference>
<dbReference type="PROSITE" id="PS50157">
    <property type="entry name" value="ZINC_FINGER_C2H2_2"/>
    <property type="match status" value="1"/>
</dbReference>
<dbReference type="Gene3D" id="2.60.40.1110">
    <property type="match status" value="1"/>
</dbReference>